<proteinExistence type="predicted"/>
<sequence length="84" mass="9335">MVKIRASESRKQKIVDTGCRSGVSEHIVGLYFARDSLSPSQRRAHAGICQAVLRYVSNFPMPSAISWWCQADRHSVCVRGVQAS</sequence>
<organism evidence="1">
    <name type="scientific">Tanacetum cinerariifolium</name>
    <name type="common">Dalmatian daisy</name>
    <name type="synonym">Chrysanthemum cinerariifolium</name>
    <dbReference type="NCBI Taxonomy" id="118510"/>
    <lineage>
        <taxon>Eukaryota</taxon>
        <taxon>Viridiplantae</taxon>
        <taxon>Streptophyta</taxon>
        <taxon>Embryophyta</taxon>
        <taxon>Tracheophyta</taxon>
        <taxon>Spermatophyta</taxon>
        <taxon>Magnoliopsida</taxon>
        <taxon>eudicotyledons</taxon>
        <taxon>Gunneridae</taxon>
        <taxon>Pentapetalae</taxon>
        <taxon>asterids</taxon>
        <taxon>campanulids</taxon>
        <taxon>Asterales</taxon>
        <taxon>Asteraceae</taxon>
        <taxon>Asteroideae</taxon>
        <taxon>Anthemideae</taxon>
        <taxon>Anthemidinae</taxon>
        <taxon>Tanacetum</taxon>
    </lineage>
</organism>
<evidence type="ECO:0000313" key="1">
    <source>
        <dbReference type="EMBL" id="GFD49832.1"/>
    </source>
</evidence>
<comment type="caution">
    <text evidence="1">The sequence shown here is derived from an EMBL/GenBank/DDBJ whole genome shotgun (WGS) entry which is preliminary data.</text>
</comment>
<dbReference type="AlphaFoldDB" id="A0A699WQ22"/>
<name>A0A699WQ22_TANCI</name>
<accession>A0A699WQ22</accession>
<reference evidence="1" key="1">
    <citation type="journal article" date="2019" name="Sci. Rep.">
        <title>Draft genome of Tanacetum cinerariifolium, the natural source of mosquito coil.</title>
        <authorList>
            <person name="Yamashiro T."/>
            <person name="Shiraishi A."/>
            <person name="Satake H."/>
            <person name="Nakayama K."/>
        </authorList>
    </citation>
    <scope>NUCLEOTIDE SEQUENCE</scope>
</reference>
<dbReference type="EMBL" id="BKCJ011748330">
    <property type="protein sequence ID" value="GFD49832.1"/>
    <property type="molecule type" value="Genomic_DNA"/>
</dbReference>
<gene>
    <name evidence="1" type="ORF">Tci_921801</name>
</gene>
<protein>
    <submittedName>
        <fullName evidence="1">Uncharacterized protein</fullName>
    </submittedName>
</protein>